<name>A0A2M9YMF9_9LEPT</name>
<dbReference type="EMBL" id="NPDU01000026">
    <property type="protein sequence ID" value="PJZ61755.1"/>
    <property type="molecule type" value="Genomic_DNA"/>
</dbReference>
<evidence type="ECO:0000313" key="4">
    <source>
        <dbReference type="Proteomes" id="UP000232149"/>
    </source>
</evidence>
<dbReference type="Proteomes" id="UP000232149">
    <property type="component" value="Unassembled WGS sequence"/>
</dbReference>
<dbReference type="Proteomes" id="UP000232188">
    <property type="component" value="Unassembled WGS sequence"/>
</dbReference>
<comment type="caution">
    <text evidence="2">The sequence shown here is derived from an EMBL/GenBank/DDBJ whole genome shotgun (WGS) entry which is preliminary data.</text>
</comment>
<evidence type="ECO:0000313" key="2">
    <source>
        <dbReference type="EMBL" id="PJZ52735.1"/>
    </source>
</evidence>
<proteinExistence type="predicted"/>
<keyword evidence="1" id="KW-1133">Transmembrane helix</keyword>
<evidence type="ECO:0000313" key="3">
    <source>
        <dbReference type="EMBL" id="PJZ61755.1"/>
    </source>
</evidence>
<protein>
    <submittedName>
        <fullName evidence="2">Uncharacterized protein</fullName>
    </submittedName>
</protein>
<keyword evidence="1" id="KW-0472">Membrane</keyword>
<evidence type="ECO:0000313" key="5">
    <source>
        <dbReference type="Proteomes" id="UP000232188"/>
    </source>
</evidence>
<evidence type="ECO:0000256" key="1">
    <source>
        <dbReference type="SAM" id="Phobius"/>
    </source>
</evidence>
<feature type="transmembrane region" description="Helical" evidence="1">
    <location>
        <begin position="27"/>
        <end position="44"/>
    </location>
</feature>
<keyword evidence="1" id="KW-0812">Transmembrane</keyword>
<sequence length="175" mass="20345">MIFKKTDDIEILRSDSEIVFTHRKSRFVSIFLLLGISVFSYYGLGESLKWTSPFDIFFSVVISALIAFAIYSTLHYSFNSTELKIDSKFAKIRQTPFPTRPTIEILKTKIKEVQIKIEHDSESPDEFYNIVFQLEPSEEVLVFQDLNFREEAETVRMKIIESLQDLGSSLDRNPN</sequence>
<dbReference type="AlphaFoldDB" id="A0A2M9YMF9"/>
<feature type="transmembrane region" description="Helical" evidence="1">
    <location>
        <begin position="56"/>
        <end position="78"/>
    </location>
</feature>
<organism evidence="2 5">
    <name type="scientific">Leptospira adleri</name>
    <dbReference type="NCBI Taxonomy" id="2023186"/>
    <lineage>
        <taxon>Bacteria</taxon>
        <taxon>Pseudomonadati</taxon>
        <taxon>Spirochaetota</taxon>
        <taxon>Spirochaetia</taxon>
        <taxon>Leptospirales</taxon>
        <taxon>Leptospiraceae</taxon>
        <taxon>Leptospira</taxon>
    </lineage>
</organism>
<gene>
    <name evidence="3" type="ORF">CH376_11625</name>
    <name evidence="2" type="ORF">CH380_13345</name>
</gene>
<reference evidence="4 5" key="1">
    <citation type="submission" date="2017-07" db="EMBL/GenBank/DDBJ databases">
        <title>Leptospira spp. isolated from tropical soils.</title>
        <authorList>
            <person name="Thibeaux R."/>
            <person name="Iraola G."/>
            <person name="Ferres I."/>
            <person name="Bierque E."/>
            <person name="Girault D."/>
            <person name="Soupe-Gilbert M.-E."/>
            <person name="Picardeau M."/>
            <person name="Goarant C."/>
        </authorList>
    </citation>
    <scope>NUCLEOTIDE SEQUENCE [LARGE SCALE GENOMIC DNA]</scope>
    <source>
        <strain evidence="2 5">FH2-B-C1</strain>
        <strain evidence="3 4">FH2-B-D1</strain>
    </source>
</reference>
<dbReference type="RefSeq" id="WP_100786248.1">
    <property type="nucleotide sequence ID" value="NZ_NPDU01000026.1"/>
</dbReference>
<keyword evidence="4" id="KW-1185">Reference proteome</keyword>
<dbReference type="EMBL" id="NPDV01000011">
    <property type="protein sequence ID" value="PJZ52735.1"/>
    <property type="molecule type" value="Genomic_DNA"/>
</dbReference>
<accession>A0A2M9YMF9</accession>